<organism evidence="10 11">
    <name type="scientific">Datura stramonium</name>
    <name type="common">Jimsonweed</name>
    <name type="synonym">Common thornapple</name>
    <dbReference type="NCBI Taxonomy" id="4076"/>
    <lineage>
        <taxon>Eukaryota</taxon>
        <taxon>Viridiplantae</taxon>
        <taxon>Streptophyta</taxon>
        <taxon>Embryophyta</taxon>
        <taxon>Tracheophyta</taxon>
        <taxon>Spermatophyta</taxon>
        <taxon>Magnoliopsida</taxon>
        <taxon>eudicotyledons</taxon>
        <taxon>Gunneridae</taxon>
        <taxon>Pentapetalae</taxon>
        <taxon>asterids</taxon>
        <taxon>lamiids</taxon>
        <taxon>Solanales</taxon>
        <taxon>Solanaceae</taxon>
        <taxon>Solanoideae</taxon>
        <taxon>Datureae</taxon>
        <taxon>Datura</taxon>
    </lineage>
</organism>
<dbReference type="SUPFAM" id="SSF48403">
    <property type="entry name" value="Ankyrin repeat"/>
    <property type="match status" value="1"/>
</dbReference>
<keyword evidence="6 8" id="KW-0472">Membrane</keyword>
<dbReference type="Pfam" id="PF12796">
    <property type="entry name" value="Ank_2"/>
    <property type="match status" value="1"/>
</dbReference>
<dbReference type="PROSITE" id="PS50088">
    <property type="entry name" value="ANK_REPEAT"/>
    <property type="match status" value="3"/>
</dbReference>
<feature type="transmembrane region" description="Helical" evidence="8">
    <location>
        <begin position="287"/>
        <end position="304"/>
    </location>
</feature>
<dbReference type="Gene3D" id="1.25.40.20">
    <property type="entry name" value="Ankyrin repeat-containing domain"/>
    <property type="match status" value="2"/>
</dbReference>
<dbReference type="InterPro" id="IPR036770">
    <property type="entry name" value="Ankyrin_rpt-contain_sf"/>
</dbReference>
<dbReference type="EMBL" id="JACEIK010034431">
    <property type="protein sequence ID" value="MCE5166857.1"/>
    <property type="molecule type" value="Genomic_DNA"/>
</dbReference>
<gene>
    <name evidence="10" type="ORF">HAX54_028152</name>
</gene>
<dbReference type="Pfam" id="PF13857">
    <property type="entry name" value="Ank_5"/>
    <property type="match status" value="1"/>
</dbReference>
<name>A0ABS8Y753_DATST</name>
<feature type="transmembrane region" description="Helical" evidence="8">
    <location>
        <begin position="413"/>
        <end position="434"/>
    </location>
</feature>
<sequence>MEIEKRLYEAAAEGDVRTLHELLQHDDLILDRLTLTCFNETPLHIAAMRGHVELVKLILTRNPLLAAELDFRKSSALHVASIKGYLEIVKELLVANPEMCLARDREGRNPLHLAAIKGRVEVIKELVQASHLAALQTTNHGESIFHLCVKHNQLEALNLLIETISDYQIMNARDGDGYTILHLAVGDKQIETVKYLLKNNKIEVNLKDDNGNTALDILAQSRRDMNDLQIGESLREAGGLRANEISSSNTQTVAKFHNKESPSPHTQIALVQKQDMAGDWLSKKRDAIMVVASLIATMAFQAGMNPPGGFWQANEEVNSQGKSLQMPHKAGEAVMAYSHPKSYRYFIRVNTTAFVASLSTILLLISGLPFRKKLFTWALMVIMWLAVTSVALTYGISIYIVTPKKDREQLGQVIEVAVTVWCSIMALLFLGNTIRLTYKWMAKKQQSEKFERTKSANLIHVNV</sequence>
<evidence type="ECO:0000256" key="3">
    <source>
        <dbReference type="ARBA" id="ARBA00022737"/>
    </source>
</evidence>
<evidence type="ECO:0000256" key="4">
    <source>
        <dbReference type="ARBA" id="ARBA00022989"/>
    </source>
</evidence>
<evidence type="ECO:0000256" key="6">
    <source>
        <dbReference type="ARBA" id="ARBA00023136"/>
    </source>
</evidence>
<reference evidence="10 11" key="1">
    <citation type="journal article" date="2021" name="BMC Genomics">
        <title>Datura genome reveals duplications of psychoactive alkaloid biosynthetic genes and high mutation rate following tissue culture.</title>
        <authorList>
            <person name="Rajewski A."/>
            <person name="Carter-House D."/>
            <person name="Stajich J."/>
            <person name="Litt A."/>
        </authorList>
    </citation>
    <scope>NUCLEOTIDE SEQUENCE [LARGE SCALE GENOMIC DNA]</scope>
    <source>
        <strain evidence="10">AR-01</strain>
    </source>
</reference>
<feature type="transmembrane region" description="Helical" evidence="8">
    <location>
        <begin position="377"/>
        <end position="401"/>
    </location>
</feature>
<evidence type="ECO:0000256" key="5">
    <source>
        <dbReference type="ARBA" id="ARBA00023043"/>
    </source>
</evidence>
<proteinExistence type="predicted"/>
<comment type="caution">
    <text evidence="10">The sequence shown here is derived from an EMBL/GenBank/DDBJ whole genome shotgun (WGS) entry which is preliminary data.</text>
</comment>
<protein>
    <recommendedName>
        <fullName evidence="9">PGG domain-containing protein</fullName>
    </recommendedName>
</protein>
<dbReference type="Pfam" id="PF13962">
    <property type="entry name" value="PGG"/>
    <property type="match status" value="1"/>
</dbReference>
<evidence type="ECO:0000313" key="11">
    <source>
        <dbReference type="Proteomes" id="UP000823775"/>
    </source>
</evidence>
<dbReference type="SMART" id="SM00248">
    <property type="entry name" value="ANK"/>
    <property type="match status" value="6"/>
</dbReference>
<keyword evidence="4 8" id="KW-1133">Transmembrane helix</keyword>
<feature type="repeat" description="ANK" evidence="7">
    <location>
        <begin position="38"/>
        <end position="62"/>
    </location>
</feature>
<feature type="domain" description="PGG" evidence="9">
    <location>
        <begin position="279"/>
        <end position="401"/>
    </location>
</feature>
<dbReference type="Proteomes" id="UP000823775">
    <property type="component" value="Unassembled WGS sequence"/>
</dbReference>
<feature type="repeat" description="ANK" evidence="7">
    <location>
        <begin position="176"/>
        <end position="209"/>
    </location>
</feature>
<evidence type="ECO:0000256" key="7">
    <source>
        <dbReference type="PROSITE-ProRule" id="PRU00023"/>
    </source>
</evidence>
<feature type="repeat" description="ANK" evidence="7">
    <location>
        <begin position="106"/>
        <end position="128"/>
    </location>
</feature>
<dbReference type="PANTHER" id="PTHR24186:SF37">
    <property type="entry name" value="PGG DOMAIN-CONTAINING PROTEIN"/>
    <property type="match status" value="1"/>
</dbReference>
<comment type="subcellular location">
    <subcellularLocation>
        <location evidence="1">Membrane</location>
        <topology evidence="1">Multi-pass membrane protein</topology>
    </subcellularLocation>
</comment>
<keyword evidence="5 7" id="KW-0040">ANK repeat</keyword>
<dbReference type="InterPro" id="IPR002110">
    <property type="entry name" value="Ankyrin_rpt"/>
</dbReference>
<keyword evidence="11" id="KW-1185">Reference proteome</keyword>
<evidence type="ECO:0000259" key="9">
    <source>
        <dbReference type="Pfam" id="PF13962"/>
    </source>
</evidence>
<dbReference type="Pfam" id="PF13637">
    <property type="entry name" value="Ank_4"/>
    <property type="match status" value="1"/>
</dbReference>
<keyword evidence="2 8" id="KW-0812">Transmembrane</keyword>
<evidence type="ECO:0000256" key="1">
    <source>
        <dbReference type="ARBA" id="ARBA00004141"/>
    </source>
</evidence>
<dbReference type="PROSITE" id="PS50297">
    <property type="entry name" value="ANK_REP_REGION"/>
    <property type="match status" value="3"/>
</dbReference>
<evidence type="ECO:0000256" key="8">
    <source>
        <dbReference type="SAM" id="Phobius"/>
    </source>
</evidence>
<evidence type="ECO:0000313" key="10">
    <source>
        <dbReference type="EMBL" id="MCE5166857.1"/>
    </source>
</evidence>
<feature type="transmembrane region" description="Helical" evidence="8">
    <location>
        <begin position="345"/>
        <end position="365"/>
    </location>
</feature>
<accession>A0ABS8Y753</accession>
<dbReference type="PANTHER" id="PTHR24186">
    <property type="entry name" value="PROTEIN PHOSPHATASE 1 REGULATORY SUBUNIT"/>
    <property type="match status" value="1"/>
</dbReference>
<evidence type="ECO:0000256" key="2">
    <source>
        <dbReference type="ARBA" id="ARBA00022692"/>
    </source>
</evidence>
<keyword evidence="3" id="KW-0677">Repeat</keyword>
<dbReference type="InterPro" id="IPR026961">
    <property type="entry name" value="PGG_dom"/>
</dbReference>